<dbReference type="Pfam" id="PF12469">
    <property type="entry name" value="Cmr2_N"/>
    <property type="match status" value="1"/>
</dbReference>
<evidence type="ECO:0000256" key="1">
    <source>
        <dbReference type="ARBA" id="ARBA00022741"/>
    </source>
</evidence>
<accession>A0A0F5YM76</accession>
<dbReference type="GO" id="GO:0051607">
    <property type="term" value="P:defense response to virus"/>
    <property type="evidence" value="ECO:0007669"/>
    <property type="project" value="UniProtKB-KW"/>
</dbReference>
<dbReference type="InterPro" id="IPR000160">
    <property type="entry name" value="GGDEF_dom"/>
</dbReference>
<feature type="domain" description="GGDEF" evidence="3">
    <location>
        <begin position="286"/>
        <end position="426"/>
    </location>
</feature>
<sequence length="539" mass="62100">MYQYAAITFSPVQGFIEKTRKLRDLYGASIILSYLSQYIAQEAKTISGVDVISPGIDVISPGLVNTAQGMPNRILLKNNNGNFRLEELNQWVRDTLLTGWKNICNHCKTWIETKIPESNSNKFYHWERDWDLWKNHTWEVFSGVGNTIVEAMDNLENNKLGRNWTGVNWIGESSSITGTDAIAWPGLGKGTRNPKYLKPSQEKQKIASFYENLSRILETKPGQSSETIEEPEGKFLDPNERLSIPELVKRLITRDDIRKPLKNIPHLDRFTDLVRKPNPETNTPGQWTGWFMGDGDQVGKHLKNLAASEDGDQEIRKFSEAMRNWGKIFMKKFPQDFGRVIYAGGDDFLGVIYSKNPGEPIKSNQVIDWLMKLPEEWETHGENITLSLGFVWAGHSVPQRDILQHCREAEQQSKSLGRNRLTLRVVFNSGQFVQWTCPWNYLSILQKYCDRDGGKNWGHIYNDFAQLKARHAIDFNPVTGQVDYRLACSLMNIYFNDEGNYVWENRRDIVDKNDSSENAYLNWTNDLINVGWQLYSQND</sequence>
<dbReference type="PROSITE" id="PS50887">
    <property type="entry name" value="GGDEF"/>
    <property type="match status" value="1"/>
</dbReference>
<evidence type="ECO:0000259" key="3">
    <source>
        <dbReference type="PROSITE" id="PS50887"/>
    </source>
</evidence>
<name>A0A0F5YM76_9CYAN</name>
<organism evidence="4 5">
    <name type="scientific">Limnoraphis robusta CS-951</name>
    <dbReference type="NCBI Taxonomy" id="1637645"/>
    <lineage>
        <taxon>Bacteria</taxon>
        <taxon>Bacillati</taxon>
        <taxon>Cyanobacteriota</taxon>
        <taxon>Cyanophyceae</taxon>
        <taxon>Oscillatoriophycideae</taxon>
        <taxon>Oscillatoriales</taxon>
        <taxon>Sirenicapillariaceae</taxon>
        <taxon>Limnoraphis</taxon>
    </lineage>
</organism>
<dbReference type="AlphaFoldDB" id="A0A0F5YM76"/>
<keyword evidence="1" id="KW-0547">Nucleotide-binding</keyword>
<evidence type="ECO:0000313" key="5">
    <source>
        <dbReference type="Proteomes" id="UP000033607"/>
    </source>
</evidence>
<comment type="caution">
    <text evidence="4">The sequence shown here is derived from an EMBL/GenBank/DDBJ whole genome shotgun (WGS) entry which is preliminary data.</text>
</comment>
<dbReference type="EMBL" id="LATL02000252">
    <property type="protein sequence ID" value="KKD39747.1"/>
    <property type="molecule type" value="Genomic_DNA"/>
</dbReference>
<dbReference type="InterPro" id="IPR024615">
    <property type="entry name" value="CRISPR-assoc_Cmr2_N"/>
</dbReference>
<proteinExistence type="predicted"/>
<dbReference type="OrthoDB" id="9758700at2"/>
<gene>
    <name evidence="4" type="ORF">WN50_01560</name>
</gene>
<dbReference type="Pfam" id="PF22335">
    <property type="entry name" value="Cas10-Cmr2_palm2"/>
    <property type="match status" value="1"/>
</dbReference>
<dbReference type="InterPro" id="IPR043128">
    <property type="entry name" value="Rev_trsase/Diguanyl_cyclase"/>
</dbReference>
<protein>
    <submittedName>
        <fullName evidence="4">CRISPR-associated protein, Cmr2 family</fullName>
    </submittedName>
</protein>
<dbReference type="GO" id="GO:0000166">
    <property type="term" value="F:nucleotide binding"/>
    <property type="evidence" value="ECO:0007669"/>
    <property type="project" value="UniProtKB-KW"/>
</dbReference>
<dbReference type="Gene3D" id="3.30.70.270">
    <property type="match status" value="1"/>
</dbReference>
<dbReference type="PATRIC" id="fig|1637645.4.peg.4939"/>
<dbReference type="Gene3D" id="3.30.70.2220">
    <property type="entry name" value="CRISPR-Cas system, Cmr2 subunit, D1 domain, cysteine cluster"/>
    <property type="match status" value="1"/>
</dbReference>
<dbReference type="Proteomes" id="UP000033607">
    <property type="component" value="Unassembled WGS sequence"/>
</dbReference>
<evidence type="ECO:0000313" key="4">
    <source>
        <dbReference type="EMBL" id="KKD39747.1"/>
    </source>
</evidence>
<dbReference type="InterPro" id="IPR054767">
    <property type="entry name" value="Cas10-Cmr2_palm2"/>
</dbReference>
<evidence type="ECO:0000256" key="2">
    <source>
        <dbReference type="ARBA" id="ARBA00023118"/>
    </source>
</evidence>
<reference evidence="4 5" key="1">
    <citation type="submission" date="2015-06" db="EMBL/GenBank/DDBJ databases">
        <title>Draft genome assembly of filamentous brackish cyanobacterium Limnoraphis robusta strain CS-951.</title>
        <authorList>
            <person name="Willis A."/>
            <person name="Parks M."/>
            <person name="Burford M.A."/>
        </authorList>
    </citation>
    <scope>NUCLEOTIDE SEQUENCE [LARGE SCALE GENOMIC DNA]</scope>
    <source>
        <strain evidence="4 5">CS-951</strain>
    </source>
</reference>
<dbReference type="InterPro" id="IPR038242">
    <property type="entry name" value="Cmr2_N"/>
</dbReference>
<keyword evidence="2" id="KW-0051">Antiviral defense</keyword>